<organism evidence="12">
    <name type="scientific">candidate division WOR-3 bacterium</name>
    <dbReference type="NCBI Taxonomy" id="2052148"/>
    <lineage>
        <taxon>Bacteria</taxon>
        <taxon>Bacteria division WOR-3</taxon>
    </lineage>
</organism>
<dbReference type="GO" id="GO:0055085">
    <property type="term" value="P:transmembrane transport"/>
    <property type="evidence" value="ECO:0007669"/>
    <property type="project" value="InterPro"/>
</dbReference>
<dbReference type="InterPro" id="IPR051045">
    <property type="entry name" value="TonB-dependent_transducer"/>
</dbReference>
<evidence type="ECO:0000256" key="3">
    <source>
        <dbReference type="ARBA" id="ARBA00022448"/>
    </source>
</evidence>
<keyword evidence="9 10" id="KW-0472">Membrane</keyword>
<keyword evidence="6 10" id="KW-0812">Transmembrane</keyword>
<dbReference type="PANTHER" id="PTHR33446">
    <property type="entry name" value="PROTEIN TONB-RELATED"/>
    <property type="match status" value="1"/>
</dbReference>
<dbReference type="PRINTS" id="PR01374">
    <property type="entry name" value="TONBPROTEIN"/>
</dbReference>
<evidence type="ECO:0000256" key="5">
    <source>
        <dbReference type="ARBA" id="ARBA00022519"/>
    </source>
</evidence>
<feature type="domain" description="TonB C-terminal" evidence="11">
    <location>
        <begin position="112"/>
        <end position="204"/>
    </location>
</feature>
<evidence type="ECO:0000256" key="8">
    <source>
        <dbReference type="ARBA" id="ARBA00022989"/>
    </source>
</evidence>
<evidence type="ECO:0000256" key="1">
    <source>
        <dbReference type="ARBA" id="ARBA00004383"/>
    </source>
</evidence>
<comment type="subcellular location">
    <subcellularLocation>
        <location evidence="1">Cell inner membrane</location>
        <topology evidence="1">Single-pass membrane protein</topology>
        <orientation evidence="1">Periplasmic side</orientation>
    </subcellularLocation>
</comment>
<dbReference type="Pfam" id="PF03544">
    <property type="entry name" value="TonB_C"/>
    <property type="match status" value="1"/>
</dbReference>
<dbReference type="EMBL" id="DTMQ01000038">
    <property type="protein sequence ID" value="HGE99527.1"/>
    <property type="molecule type" value="Genomic_DNA"/>
</dbReference>
<dbReference type="SUPFAM" id="SSF74653">
    <property type="entry name" value="TolA/TonB C-terminal domain"/>
    <property type="match status" value="1"/>
</dbReference>
<reference evidence="12" key="1">
    <citation type="journal article" date="2020" name="mSystems">
        <title>Genome- and Community-Level Interaction Insights into Carbon Utilization and Element Cycling Functions of Hydrothermarchaeota in Hydrothermal Sediment.</title>
        <authorList>
            <person name="Zhou Z."/>
            <person name="Liu Y."/>
            <person name="Xu W."/>
            <person name="Pan J."/>
            <person name="Luo Z.H."/>
            <person name="Li M."/>
        </authorList>
    </citation>
    <scope>NUCLEOTIDE SEQUENCE [LARGE SCALE GENOMIC DNA]</scope>
    <source>
        <strain evidence="12">SpSt-906</strain>
    </source>
</reference>
<keyword evidence="5" id="KW-0997">Cell inner membrane</keyword>
<dbReference type="PANTHER" id="PTHR33446:SF2">
    <property type="entry name" value="PROTEIN TONB"/>
    <property type="match status" value="1"/>
</dbReference>
<sequence length="204" mass="23377">MKEWDWDTYYAISFRIGMVLSLAFTCLSFILMPKEVRYKPYVPKKEIETVMEQLPPELQELTEPPPVERPKLAVEAEKGEEAEEATIAPTEFKEVIPKKAEEVEIPVVPYWKLEEKPKPINIPKPLYPERARQAGIEGQVVVKVLLDIDGSVMEVEILKSSGNEALDEAAVSAARQARFTPARQRENPVRVWVSIPFNFTLRER</sequence>
<keyword evidence="4" id="KW-1003">Cell membrane</keyword>
<dbReference type="GO" id="GO:0031992">
    <property type="term" value="F:energy transducer activity"/>
    <property type="evidence" value="ECO:0007669"/>
    <property type="project" value="InterPro"/>
</dbReference>
<comment type="caution">
    <text evidence="12">The sequence shown here is derived from an EMBL/GenBank/DDBJ whole genome shotgun (WGS) entry which is preliminary data.</text>
</comment>
<dbReference type="InterPro" id="IPR003538">
    <property type="entry name" value="TonB"/>
</dbReference>
<evidence type="ECO:0000256" key="9">
    <source>
        <dbReference type="ARBA" id="ARBA00023136"/>
    </source>
</evidence>
<feature type="transmembrane region" description="Helical" evidence="10">
    <location>
        <begin position="12"/>
        <end position="31"/>
    </location>
</feature>
<dbReference type="GO" id="GO:0015891">
    <property type="term" value="P:siderophore transport"/>
    <property type="evidence" value="ECO:0007669"/>
    <property type="project" value="InterPro"/>
</dbReference>
<evidence type="ECO:0000256" key="2">
    <source>
        <dbReference type="ARBA" id="ARBA00006555"/>
    </source>
</evidence>
<protein>
    <submittedName>
        <fullName evidence="12">Energy transducer TonB</fullName>
    </submittedName>
</protein>
<dbReference type="InterPro" id="IPR006260">
    <property type="entry name" value="TonB/TolA_C"/>
</dbReference>
<dbReference type="InterPro" id="IPR037682">
    <property type="entry name" value="TonB_C"/>
</dbReference>
<dbReference type="GO" id="GO:0015031">
    <property type="term" value="P:protein transport"/>
    <property type="evidence" value="ECO:0007669"/>
    <property type="project" value="UniProtKB-KW"/>
</dbReference>
<comment type="similarity">
    <text evidence="2">Belongs to the TonB family.</text>
</comment>
<keyword evidence="3" id="KW-0813">Transport</keyword>
<dbReference type="GO" id="GO:0030288">
    <property type="term" value="C:outer membrane-bounded periplasmic space"/>
    <property type="evidence" value="ECO:0007669"/>
    <property type="project" value="InterPro"/>
</dbReference>
<evidence type="ECO:0000313" key="12">
    <source>
        <dbReference type="EMBL" id="HGE99527.1"/>
    </source>
</evidence>
<proteinExistence type="inferred from homology"/>
<evidence type="ECO:0000256" key="7">
    <source>
        <dbReference type="ARBA" id="ARBA00022927"/>
    </source>
</evidence>
<evidence type="ECO:0000259" key="11">
    <source>
        <dbReference type="PROSITE" id="PS52015"/>
    </source>
</evidence>
<dbReference type="NCBIfam" id="TIGR01352">
    <property type="entry name" value="tonB_Cterm"/>
    <property type="match status" value="1"/>
</dbReference>
<dbReference type="PROSITE" id="PS52015">
    <property type="entry name" value="TONB_CTD"/>
    <property type="match status" value="1"/>
</dbReference>
<evidence type="ECO:0000256" key="10">
    <source>
        <dbReference type="SAM" id="Phobius"/>
    </source>
</evidence>
<keyword evidence="8 10" id="KW-1133">Transmembrane helix</keyword>
<keyword evidence="7" id="KW-0653">Protein transport</keyword>
<evidence type="ECO:0000256" key="6">
    <source>
        <dbReference type="ARBA" id="ARBA00022692"/>
    </source>
</evidence>
<gene>
    <name evidence="12" type="ORF">ENX07_05605</name>
</gene>
<dbReference type="GO" id="GO:0098797">
    <property type="term" value="C:plasma membrane protein complex"/>
    <property type="evidence" value="ECO:0007669"/>
    <property type="project" value="TreeGrafter"/>
</dbReference>
<accession>A0A7C3UZJ4</accession>
<evidence type="ECO:0000256" key="4">
    <source>
        <dbReference type="ARBA" id="ARBA00022475"/>
    </source>
</evidence>
<dbReference type="Gene3D" id="3.30.1150.10">
    <property type="match status" value="1"/>
</dbReference>
<name>A0A7C3UZJ4_UNCW3</name>
<dbReference type="AlphaFoldDB" id="A0A7C3UZJ4"/>